<evidence type="ECO:0000313" key="2">
    <source>
        <dbReference type="EMBL" id="KGQ32314.1"/>
    </source>
</evidence>
<proteinExistence type="predicted"/>
<dbReference type="EMBL" id="JPXY01000024">
    <property type="protein sequence ID" value="KGQ32314.1"/>
    <property type="molecule type" value="Genomic_DNA"/>
</dbReference>
<dbReference type="InterPro" id="IPR022262">
    <property type="entry name" value="Lipoprot_put"/>
</dbReference>
<organism evidence="2 3">
    <name type="scientific">Gallibacterium genomosp. 2</name>
    <dbReference type="NCBI Taxonomy" id="155517"/>
    <lineage>
        <taxon>Bacteria</taxon>
        <taxon>Pseudomonadati</taxon>
        <taxon>Pseudomonadota</taxon>
        <taxon>Gammaproteobacteria</taxon>
        <taxon>Pasteurellales</taxon>
        <taxon>Pasteurellaceae</taxon>
        <taxon>Gallibacterium</taxon>
    </lineage>
</organism>
<dbReference type="NCBIfam" id="TIGR03751">
    <property type="entry name" value="conj_TIGR03751"/>
    <property type="match status" value="1"/>
</dbReference>
<dbReference type="AlphaFoldDB" id="A0A0A2Y4B6"/>
<dbReference type="RefSeq" id="WP_039135393.1">
    <property type="nucleotide sequence ID" value="NZ_JPXY01000024.1"/>
</dbReference>
<accession>A0A0A2Y4B6</accession>
<comment type="caution">
    <text evidence="2">The sequence shown here is derived from an EMBL/GenBank/DDBJ whole genome shotgun (WGS) entry which is preliminary data.</text>
</comment>
<feature type="signal peptide" evidence="1">
    <location>
        <begin position="1"/>
        <end position="18"/>
    </location>
</feature>
<name>A0A0A2Y4B6_9PAST</name>
<protein>
    <submittedName>
        <fullName evidence="2">Conjugal transfer protein</fullName>
    </submittedName>
</protein>
<keyword evidence="3" id="KW-1185">Reference proteome</keyword>
<dbReference type="PROSITE" id="PS51257">
    <property type="entry name" value="PROKAR_LIPOPROTEIN"/>
    <property type="match status" value="1"/>
</dbReference>
<evidence type="ECO:0000256" key="1">
    <source>
        <dbReference type="SAM" id="SignalP"/>
    </source>
</evidence>
<keyword evidence="1" id="KW-0732">Signal</keyword>
<gene>
    <name evidence="2" type="ORF">P375_05835</name>
</gene>
<reference evidence="2 3" key="1">
    <citation type="submission" date="2014-08" db="EMBL/GenBank/DDBJ databases">
        <title>Chaperone-usher fimbriae in a diverse selection of Gallibacterium genomes.</title>
        <authorList>
            <person name="Kudirkiene E."/>
            <person name="Bager R.J."/>
            <person name="Johnson T.J."/>
            <person name="Bojesen A.M."/>
        </authorList>
    </citation>
    <scope>NUCLEOTIDE SEQUENCE [LARGE SCALE GENOMIC DNA]</scope>
    <source>
        <strain evidence="2 3">CCM5976</strain>
    </source>
</reference>
<sequence length="133" mass="15107">MKKMMRFMILLAAMMSLAACSTSQEKLLPRGDQTMLDLWQKKSGSGNLIPTRQNVAQDPVRAVNFQEQESYTRTAENEITNLFPRLPNPDLVMYIFPHLSDTAEPMPVPGYSTVIPFYSRVQYAQAGERLATY</sequence>
<evidence type="ECO:0000313" key="3">
    <source>
        <dbReference type="Proteomes" id="UP000030418"/>
    </source>
</evidence>
<feature type="chain" id="PRO_5001997214" evidence="1">
    <location>
        <begin position="19"/>
        <end position="133"/>
    </location>
</feature>
<dbReference type="Proteomes" id="UP000030418">
    <property type="component" value="Unassembled WGS sequence"/>
</dbReference>